<organism evidence="1 2">
    <name type="scientific">Vigna mungo</name>
    <name type="common">Black gram</name>
    <name type="synonym">Phaseolus mungo</name>
    <dbReference type="NCBI Taxonomy" id="3915"/>
    <lineage>
        <taxon>Eukaryota</taxon>
        <taxon>Viridiplantae</taxon>
        <taxon>Streptophyta</taxon>
        <taxon>Embryophyta</taxon>
        <taxon>Tracheophyta</taxon>
        <taxon>Spermatophyta</taxon>
        <taxon>Magnoliopsida</taxon>
        <taxon>eudicotyledons</taxon>
        <taxon>Gunneridae</taxon>
        <taxon>Pentapetalae</taxon>
        <taxon>rosids</taxon>
        <taxon>fabids</taxon>
        <taxon>Fabales</taxon>
        <taxon>Fabaceae</taxon>
        <taxon>Papilionoideae</taxon>
        <taxon>50 kb inversion clade</taxon>
        <taxon>NPAAA clade</taxon>
        <taxon>indigoferoid/millettioid clade</taxon>
        <taxon>Phaseoleae</taxon>
        <taxon>Vigna</taxon>
    </lineage>
</organism>
<accession>A0AAQ3NXE6</accession>
<dbReference type="EMBL" id="CP144698">
    <property type="protein sequence ID" value="WVZ16812.1"/>
    <property type="molecule type" value="Genomic_DNA"/>
</dbReference>
<gene>
    <name evidence="1" type="ORF">V8G54_009794</name>
</gene>
<dbReference type="Proteomes" id="UP001374535">
    <property type="component" value="Chromosome 3"/>
</dbReference>
<reference evidence="1 2" key="1">
    <citation type="journal article" date="2023" name="Life. Sci Alliance">
        <title>Evolutionary insights into 3D genome organization and epigenetic landscape of Vigna mungo.</title>
        <authorList>
            <person name="Junaid A."/>
            <person name="Singh B."/>
            <person name="Bhatia S."/>
        </authorList>
    </citation>
    <scope>NUCLEOTIDE SEQUENCE [LARGE SCALE GENOMIC DNA]</scope>
    <source>
        <strain evidence="1">Urdbean</strain>
    </source>
</reference>
<keyword evidence="2" id="KW-1185">Reference proteome</keyword>
<evidence type="ECO:0000313" key="2">
    <source>
        <dbReference type="Proteomes" id="UP001374535"/>
    </source>
</evidence>
<protein>
    <submittedName>
        <fullName evidence="1">Uncharacterized protein</fullName>
    </submittedName>
</protein>
<sequence>MRQPVSTSPARHPLQHHELLFSQFKSCSLLFQDIPHRVPFLQLNHNPPSSSVRELLSVAALFDSTQPSRRPCAAYSHHVILSSLFSFQGAAAVSGLPWIVVIECGSCLNLLWAVWQQCYKINFCATHPE</sequence>
<evidence type="ECO:0000313" key="1">
    <source>
        <dbReference type="EMBL" id="WVZ16812.1"/>
    </source>
</evidence>
<dbReference type="AlphaFoldDB" id="A0AAQ3NXE6"/>
<name>A0AAQ3NXE6_VIGMU</name>
<proteinExistence type="predicted"/>